<organism evidence="2 3">
    <name type="scientific">Dyadobacter soli</name>
    <dbReference type="NCBI Taxonomy" id="659014"/>
    <lineage>
        <taxon>Bacteria</taxon>
        <taxon>Pseudomonadati</taxon>
        <taxon>Bacteroidota</taxon>
        <taxon>Cytophagia</taxon>
        <taxon>Cytophagales</taxon>
        <taxon>Spirosomataceae</taxon>
        <taxon>Dyadobacter</taxon>
    </lineage>
</organism>
<accession>A0A1G7GEL0</accession>
<protein>
    <submittedName>
        <fullName evidence="2">Uncharacterized protein</fullName>
    </submittedName>
</protein>
<dbReference type="STRING" id="659014.SAMN04487996_107228"/>
<keyword evidence="1" id="KW-0812">Transmembrane</keyword>
<name>A0A1G7GEL0_9BACT</name>
<evidence type="ECO:0000256" key="1">
    <source>
        <dbReference type="SAM" id="Phobius"/>
    </source>
</evidence>
<evidence type="ECO:0000313" key="2">
    <source>
        <dbReference type="EMBL" id="SDE86570.1"/>
    </source>
</evidence>
<keyword evidence="3" id="KW-1185">Reference proteome</keyword>
<reference evidence="3" key="1">
    <citation type="submission" date="2016-10" db="EMBL/GenBank/DDBJ databases">
        <authorList>
            <person name="Varghese N."/>
            <person name="Submissions S."/>
        </authorList>
    </citation>
    <scope>NUCLEOTIDE SEQUENCE [LARGE SCALE GENOMIC DNA]</scope>
    <source>
        <strain evidence="3">DSM 25329</strain>
    </source>
</reference>
<dbReference type="EMBL" id="FNAN01000007">
    <property type="protein sequence ID" value="SDE86570.1"/>
    <property type="molecule type" value="Genomic_DNA"/>
</dbReference>
<keyword evidence="1" id="KW-0472">Membrane</keyword>
<dbReference type="Proteomes" id="UP000198748">
    <property type="component" value="Unassembled WGS sequence"/>
</dbReference>
<feature type="transmembrane region" description="Helical" evidence="1">
    <location>
        <begin position="24"/>
        <end position="42"/>
    </location>
</feature>
<sequence>MRKLHEQSVPVLGTTVVTNNPDSMLRFLPFLFFSFFSFAAFAQSPGLSIIRVNADNYCLGTELSIDVNVNGTFPAGNKFTVVAYRTSYPPGQRWEYPAEFRGDKLVTVLKEPSLANSESFGIKVLKSSPQSEVEGGDMLPIRSIRPIPWHSR</sequence>
<evidence type="ECO:0000313" key="3">
    <source>
        <dbReference type="Proteomes" id="UP000198748"/>
    </source>
</evidence>
<gene>
    <name evidence="2" type="ORF">SAMN04487996_107228</name>
</gene>
<proteinExistence type="predicted"/>
<dbReference type="AlphaFoldDB" id="A0A1G7GEL0"/>
<keyword evidence="1" id="KW-1133">Transmembrane helix</keyword>